<evidence type="ECO:0000256" key="1">
    <source>
        <dbReference type="ARBA" id="ARBA00004651"/>
    </source>
</evidence>
<dbReference type="GO" id="GO:0140359">
    <property type="term" value="F:ABC-type transporter activity"/>
    <property type="evidence" value="ECO:0007669"/>
    <property type="project" value="InterPro"/>
</dbReference>
<evidence type="ECO:0000256" key="6">
    <source>
        <dbReference type="ARBA" id="ARBA00022989"/>
    </source>
</evidence>
<keyword evidence="7 8" id="KW-0472">Membrane</keyword>
<comment type="caution">
    <text evidence="10">The sequence shown here is derived from an EMBL/GenBank/DDBJ whole genome shotgun (WGS) entry which is preliminary data.</text>
</comment>
<evidence type="ECO:0000313" key="10">
    <source>
        <dbReference type="EMBL" id="HIS74920.1"/>
    </source>
</evidence>
<protein>
    <submittedName>
        <fullName evidence="10">ABC transporter permease</fullName>
    </submittedName>
</protein>
<reference evidence="10" key="2">
    <citation type="journal article" date="2021" name="PeerJ">
        <title>Extensive microbial diversity within the chicken gut microbiome revealed by metagenomics and culture.</title>
        <authorList>
            <person name="Gilroy R."/>
            <person name="Ravi A."/>
            <person name="Getino M."/>
            <person name="Pursley I."/>
            <person name="Horton D.L."/>
            <person name="Alikhan N.F."/>
            <person name="Baker D."/>
            <person name="Gharbi K."/>
            <person name="Hall N."/>
            <person name="Watson M."/>
            <person name="Adriaenssens E.M."/>
            <person name="Foster-Nyarko E."/>
            <person name="Jarju S."/>
            <person name="Secka A."/>
            <person name="Antonio M."/>
            <person name="Oren A."/>
            <person name="Chaudhuri R.R."/>
            <person name="La Ragione R."/>
            <person name="Hildebrand F."/>
            <person name="Pallen M.J."/>
        </authorList>
    </citation>
    <scope>NUCLEOTIDE SEQUENCE</scope>
    <source>
        <strain evidence="10">CHK152-2871</strain>
    </source>
</reference>
<evidence type="ECO:0000256" key="8">
    <source>
        <dbReference type="SAM" id="Phobius"/>
    </source>
</evidence>
<organism evidence="10 11">
    <name type="scientific">Candidatus Galligastranaerophilus intestinavium</name>
    <dbReference type="NCBI Taxonomy" id="2840836"/>
    <lineage>
        <taxon>Bacteria</taxon>
        <taxon>Candidatus Galligastranaerophilus</taxon>
    </lineage>
</organism>
<keyword evidence="5 8" id="KW-0812">Transmembrane</keyword>
<dbReference type="AlphaFoldDB" id="A0A9D1FKL0"/>
<feature type="domain" description="ABC transmembrane type-2" evidence="9">
    <location>
        <begin position="131"/>
        <end position="366"/>
    </location>
</feature>
<sequence>MSRLSALIKKEFFQIIRDPSSIMIAFVMPLMLLLIYMYGVNLDTSRIKLGLKFEDMTPELSTLMYAFNTSKYVRASVYENTEQMYKDLTKGKLNGFVVIPNNFMKDILRKNTANVQIVTDGSEVNLSNYVKSYPVSIIQQWLNESVYKYYGKKPLINAQIRYWYNQDINSHHFILPGSLAITMTLIGMLLTTLVIAREWERGTMEAVLSTHITKTDIILSKYIPYFILGMISMAFNVFVCVAIFKIPFRGSYFILFLVSSLFLFSSLGIGLFISSNFKDQFLASQSALSIGFLPSLLLSGLTFPISSMPQVLQEFTKIIPTRYFVTFIQSEFLTGTIWQIVLFNAVFLFVLGTLTSFIVYRNIKTRVE</sequence>
<evidence type="ECO:0000256" key="5">
    <source>
        <dbReference type="ARBA" id="ARBA00022692"/>
    </source>
</evidence>
<dbReference type="InterPro" id="IPR013525">
    <property type="entry name" value="ABC2_TM"/>
</dbReference>
<dbReference type="Pfam" id="PF12698">
    <property type="entry name" value="ABC2_membrane_3"/>
    <property type="match status" value="1"/>
</dbReference>
<comment type="subcellular location">
    <subcellularLocation>
        <location evidence="1">Cell membrane</location>
        <topology evidence="1">Multi-pass membrane protein</topology>
    </subcellularLocation>
</comment>
<comment type="similarity">
    <text evidence="2">Belongs to the ABC-2 integral membrane protein family.</text>
</comment>
<evidence type="ECO:0000256" key="7">
    <source>
        <dbReference type="ARBA" id="ARBA00023136"/>
    </source>
</evidence>
<dbReference type="PROSITE" id="PS51012">
    <property type="entry name" value="ABC_TM2"/>
    <property type="match status" value="1"/>
</dbReference>
<keyword evidence="3" id="KW-0813">Transport</keyword>
<evidence type="ECO:0000256" key="3">
    <source>
        <dbReference type="ARBA" id="ARBA00022448"/>
    </source>
</evidence>
<feature type="transmembrane region" description="Helical" evidence="8">
    <location>
        <begin position="222"/>
        <end position="246"/>
    </location>
</feature>
<evidence type="ECO:0000256" key="4">
    <source>
        <dbReference type="ARBA" id="ARBA00022475"/>
    </source>
</evidence>
<feature type="transmembrane region" description="Helical" evidence="8">
    <location>
        <begin position="173"/>
        <end position="196"/>
    </location>
</feature>
<dbReference type="Proteomes" id="UP000886865">
    <property type="component" value="Unassembled WGS sequence"/>
</dbReference>
<name>A0A9D1FKL0_9BACT</name>
<proteinExistence type="inferred from homology"/>
<feature type="transmembrane region" description="Helical" evidence="8">
    <location>
        <begin position="337"/>
        <end position="360"/>
    </location>
</feature>
<accession>A0A9D1FKL0</accession>
<dbReference type="GO" id="GO:0005886">
    <property type="term" value="C:plasma membrane"/>
    <property type="evidence" value="ECO:0007669"/>
    <property type="project" value="UniProtKB-SubCell"/>
</dbReference>
<keyword evidence="4" id="KW-1003">Cell membrane</keyword>
<reference evidence="10" key="1">
    <citation type="submission" date="2020-10" db="EMBL/GenBank/DDBJ databases">
        <authorList>
            <person name="Gilroy R."/>
        </authorList>
    </citation>
    <scope>NUCLEOTIDE SEQUENCE</scope>
    <source>
        <strain evidence="10">CHK152-2871</strain>
    </source>
</reference>
<evidence type="ECO:0000259" key="9">
    <source>
        <dbReference type="PROSITE" id="PS51012"/>
    </source>
</evidence>
<dbReference type="PANTHER" id="PTHR30294:SF29">
    <property type="entry name" value="MULTIDRUG ABC TRANSPORTER PERMEASE YBHS-RELATED"/>
    <property type="match status" value="1"/>
</dbReference>
<evidence type="ECO:0000313" key="11">
    <source>
        <dbReference type="Proteomes" id="UP000886865"/>
    </source>
</evidence>
<dbReference type="Gene3D" id="3.40.1710.10">
    <property type="entry name" value="abc type-2 transporter like domain"/>
    <property type="match status" value="1"/>
</dbReference>
<evidence type="ECO:0000256" key="2">
    <source>
        <dbReference type="ARBA" id="ARBA00007783"/>
    </source>
</evidence>
<feature type="transmembrane region" description="Helical" evidence="8">
    <location>
        <begin position="252"/>
        <end position="274"/>
    </location>
</feature>
<dbReference type="InterPro" id="IPR047817">
    <property type="entry name" value="ABC2_TM_bact-type"/>
</dbReference>
<feature type="transmembrane region" description="Helical" evidence="8">
    <location>
        <begin position="21"/>
        <end position="39"/>
    </location>
</feature>
<dbReference type="InterPro" id="IPR051449">
    <property type="entry name" value="ABC-2_transporter_component"/>
</dbReference>
<dbReference type="PANTHER" id="PTHR30294">
    <property type="entry name" value="MEMBRANE COMPONENT OF ABC TRANSPORTER YHHJ-RELATED"/>
    <property type="match status" value="1"/>
</dbReference>
<keyword evidence="6 8" id="KW-1133">Transmembrane helix</keyword>
<gene>
    <name evidence="10" type="ORF">IAA86_07860</name>
</gene>
<dbReference type="EMBL" id="DVJQ01000067">
    <property type="protein sequence ID" value="HIS74920.1"/>
    <property type="molecule type" value="Genomic_DNA"/>
</dbReference>